<dbReference type="Proteomes" id="UP000075714">
    <property type="component" value="Unassembled WGS sequence"/>
</dbReference>
<protein>
    <submittedName>
        <fullName evidence="1">Uncharacterized protein</fullName>
    </submittedName>
</protein>
<sequence>MDWLVENIWASSYPCCCDYAAACPDGLEGVHYLRQRSYVVSMRTLSAAARAGNVDLVAELLAEGVEASSFGMLTIEGGHVNVMHELLVASHTLRLCMLNIAFDLAVLHGNLPAATWMVEELGLEPSTLHTLEAAQSGSLDLVTYLHERGAKMTQKAVEYGAQGGNRAILEWLAAHSGGIPPPGGIGAVG</sequence>
<gene>
    <name evidence="1" type="ORF">GPECTOR_7g965</name>
</gene>
<reference evidence="2" key="1">
    <citation type="journal article" date="2016" name="Nat. Commun.">
        <title>The Gonium pectorale genome demonstrates co-option of cell cycle regulation during the evolution of multicellularity.</title>
        <authorList>
            <person name="Hanschen E.R."/>
            <person name="Marriage T.N."/>
            <person name="Ferris P.J."/>
            <person name="Hamaji T."/>
            <person name="Toyoda A."/>
            <person name="Fujiyama A."/>
            <person name="Neme R."/>
            <person name="Noguchi H."/>
            <person name="Minakuchi Y."/>
            <person name="Suzuki M."/>
            <person name="Kawai-Toyooka H."/>
            <person name="Smith D.R."/>
            <person name="Sparks H."/>
            <person name="Anderson J."/>
            <person name="Bakaric R."/>
            <person name="Luria V."/>
            <person name="Karger A."/>
            <person name="Kirschner M.W."/>
            <person name="Durand P.M."/>
            <person name="Michod R.E."/>
            <person name="Nozaki H."/>
            <person name="Olson B.J."/>
        </authorList>
    </citation>
    <scope>NUCLEOTIDE SEQUENCE [LARGE SCALE GENOMIC DNA]</scope>
    <source>
        <strain evidence="2">NIES-2863</strain>
    </source>
</reference>
<dbReference type="PANTHER" id="PTHR46586:SF3">
    <property type="entry name" value="ANKYRIN REPEAT-CONTAINING PROTEIN"/>
    <property type="match status" value="1"/>
</dbReference>
<keyword evidence="2" id="KW-1185">Reference proteome</keyword>
<dbReference type="SUPFAM" id="SSF140860">
    <property type="entry name" value="Pseudo ankyrin repeat-like"/>
    <property type="match status" value="1"/>
</dbReference>
<name>A0A150GUH7_GONPE</name>
<dbReference type="AlphaFoldDB" id="A0A150GUH7"/>
<proteinExistence type="predicted"/>
<dbReference type="EMBL" id="LSYV01000008">
    <property type="protein sequence ID" value="KXZ53515.1"/>
    <property type="molecule type" value="Genomic_DNA"/>
</dbReference>
<dbReference type="PANTHER" id="PTHR46586">
    <property type="entry name" value="ANKYRIN REPEAT-CONTAINING PROTEIN"/>
    <property type="match status" value="1"/>
</dbReference>
<dbReference type="InterPro" id="IPR036770">
    <property type="entry name" value="Ankyrin_rpt-contain_sf"/>
</dbReference>
<evidence type="ECO:0000313" key="2">
    <source>
        <dbReference type="Proteomes" id="UP000075714"/>
    </source>
</evidence>
<comment type="caution">
    <text evidence="1">The sequence shown here is derived from an EMBL/GenBank/DDBJ whole genome shotgun (WGS) entry which is preliminary data.</text>
</comment>
<organism evidence="1 2">
    <name type="scientific">Gonium pectorale</name>
    <name type="common">Green alga</name>
    <dbReference type="NCBI Taxonomy" id="33097"/>
    <lineage>
        <taxon>Eukaryota</taxon>
        <taxon>Viridiplantae</taxon>
        <taxon>Chlorophyta</taxon>
        <taxon>core chlorophytes</taxon>
        <taxon>Chlorophyceae</taxon>
        <taxon>CS clade</taxon>
        <taxon>Chlamydomonadales</taxon>
        <taxon>Volvocaceae</taxon>
        <taxon>Gonium</taxon>
    </lineage>
</organism>
<dbReference type="Gene3D" id="1.25.40.20">
    <property type="entry name" value="Ankyrin repeat-containing domain"/>
    <property type="match status" value="1"/>
</dbReference>
<dbReference type="InterPro" id="IPR052050">
    <property type="entry name" value="SecEffector_AnkRepeat"/>
</dbReference>
<accession>A0A150GUH7</accession>
<dbReference type="OrthoDB" id="151517at2759"/>
<evidence type="ECO:0000313" key="1">
    <source>
        <dbReference type="EMBL" id="KXZ53515.1"/>
    </source>
</evidence>